<proteinExistence type="predicted"/>
<dbReference type="Pfam" id="PF04892">
    <property type="entry name" value="VanZ"/>
    <property type="match status" value="1"/>
</dbReference>
<accession>A0A6G4CUG9</accession>
<feature type="transmembrane region" description="Helical" evidence="1">
    <location>
        <begin position="138"/>
        <end position="159"/>
    </location>
</feature>
<sequence length="164" mass="19010">MRLDNKQKKFGFKFIIYLISIIYVLALIYILLLKNGDAFILANYINQKSFSEKLSYAQLVPFITIKEFIFESPSYLITIKNLLGNIIIFFPLGFLIPSVFLRLNNWKKVFIVVFFSSLLIELIQLITGLGFFDVDDLILNTLGGMIGYYIYKLVTVNVLKIKKK</sequence>
<feature type="transmembrane region" description="Helical" evidence="1">
    <location>
        <begin position="110"/>
        <end position="132"/>
    </location>
</feature>
<organism evidence="3">
    <name type="scientific">Clostridium botulinum</name>
    <dbReference type="NCBI Taxonomy" id="1491"/>
    <lineage>
        <taxon>Bacteria</taxon>
        <taxon>Bacillati</taxon>
        <taxon>Bacillota</taxon>
        <taxon>Clostridia</taxon>
        <taxon>Eubacteriales</taxon>
        <taxon>Clostridiaceae</taxon>
        <taxon>Clostridium</taxon>
    </lineage>
</organism>
<dbReference type="AlphaFoldDB" id="A0A6G4CUG9"/>
<keyword evidence="1" id="KW-1133">Transmembrane helix</keyword>
<name>A0A6G4CUG9_CLOBO</name>
<reference evidence="3" key="1">
    <citation type="submission" date="2019-02" db="EMBL/GenBank/DDBJ databases">
        <title>Genome sequencing of Clostridium botulinum clinical isolates.</title>
        <authorList>
            <person name="Brunt J."/>
            <person name="Van Vliet A.H.M."/>
            <person name="Stringer S.C."/>
            <person name="Grant K.A."/>
            <person name="Carter A.C."/>
            <person name="Peck M.W."/>
        </authorList>
    </citation>
    <scope>NUCLEOTIDE SEQUENCE</scope>
    <source>
        <strain evidence="3">H114400598</strain>
    </source>
</reference>
<keyword evidence="1" id="KW-0472">Membrane</keyword>
<dbReference type="PANTHER" id="PTHR36834:SF1">
    <property type="entry name" value="INTEGRAL MEMBRANE PROTEIN"/>
    <property type="match status" value="1"/>
</dbReference>
<keyword evidence="1" id="KW-0812">Transmembrane</keyword>
<dbReference type="PANTHER" id="PTHR36834">
    <property type="entry name" value="MEMBRANE PROTEIN-RELATED"/>
    <property type="match status" value="1"/>
</dbReference>
<feature type="transmembrane region" description="Helical" evidence="1">
    <location>
        <begin position="12"/>
        <end position="32"/>
    </location>
</feature>
<comment type="caution">
    <text evidence="3">The sequence shown here is derived from an EMBL/GenBank/DDBJ whole genome shotgun (WGS) entry which is preliminary data.</text>
</comment>
<feature type="domain" description="VanZ-like" evidence="2">
    <location>
        <begin position="21"/>
        <end position="154"/>
    </location>
</feature>
<evidence type="ECO:0000256" key="1">
    <source>
        <dbReference type="SAM" id="Phobius"/>
    </source>
</evidence>
<gene>
    <name evidence="3" type="ORF">EXM56_18395</name>
</gene>
<dbReference type="InterPro" id="IPR006976">
    <property type="entry name" value="VanZ-like"/>
</dbReference>
<evidence type="ECO:0000259" key="2">
    <source>
        <dbReference type="Pfam" id="PF04892"/>
    </source>
</evidence>
<dbReference type="EMBL" id="SGKT01000084">
    <property type="protein sequence ID" value="NEZ77239.1"/>
    <property type="molecule type" value="Genomic_DNA"/>
</dbReference>
<evidence type="ECO:0000313" key="3">
    <source>
        <dbReference type="EMBL" id="NEZ77239.1"/>
    </source>
</evidence>
<protein>
    <submittedName>
        <fullName evidence="3">VanZ family protein</fullName>
    </submittedName>
</protein>
<dbReference type="InterPro" id="IPR053150">
    <property type="entry name" value="Teicoplanin_resist-assoc"/>
</dbReference>
<feature type="transmembrane region" description="Helical" evidence="1">
    <location>
        <begin position="82"/>
        <end position="103"/>
    </location>
</feature>